<comment type="caution">
    <text evidence="1">The sequence shown here is derived from an EMBL/GenBank/DDBJ whole genome shotgun (WGS) entry which is preliminary data.</text>
</comment>
<keyword evidence="2" id="KW-1185">Reference proteome</keyword>
<dbReference type="Proteomes" id="UP000821845">
    <property type="component" value="Chromosome 1"/>
</dbReference>
<reference evidence="1" key="1">
    <citation type="submission" date="2020-05" db="EMBL/GenBank/DDBJ databases">
        <title>Large-scale comparative analyses of tick genomes elucidate their genetic diversity and vector capacities.</title>
        <authorList>
            <person name="Jia N."/>
            <person name="Wang J."/>
            <person name="Shi W."/>
            <person name="Du L."/>
            <person name="Sun Y."/>
            <person name="Zhan W."/>
            <person name="Jiang J."/>
            <person name="Wang Q."/>
            <person name="Zhang B."/>
            <person name="Ji P."/>
            <person name="Sakyi L.B."/>
            <person name="Cui X."/>
            <person name="Yuan T."/>
            <person name="Jiang B."/>
            <person name="Yang W."/>
            <person name="Lam T.T.-Y."/>
            <person name="Chang Q."/>
            <person name="Ding S."/>
            <person name="Wang X."/>
            <person name="Zhu J."/>
            <person name="Ruan X."/>
            <person name="Zhao L."/>
            <person name="Wei J."/>
            <person name="Que T."/>
            <person name="Du C."/>
            <person name="Cheng J."/>
            <person name="Dai P."/>
            <person name="Han X."/>
            <person name="Huang E."/>
            <person name="Gao Y."/>
            <person name="Liu J."/>
            <person name="Shao H."/>
            <person name="Ye R."/>
            <person name="Li L."/>
            <person name="Wei W."/>
            <person name="Wang X."/>
            <person name="Wang C."/>
            <person name="Yang T."/>
            <person name="Huo Q."/>
            <person name="Li W."/>
            <person name="Guo W."/>
            <person name="Chen H."/>
            <person name="Zhou L."/>
            <person name="Ni X."/>
            <person name="Tian J."/>
            <person name="Zhou Y."/>
            <person name="Sheng Y."/>
            <person name="Liu T."/>
            <person name="Pan Y."/>
            <person name="Xia L."/>
            <person name="Li J."/>
            <person name="Zhao F."/>
            <person name="Cao W."/>
        </authorList>
    </citation>
    <scope>NUCLEOTIDE SEQUENCE</scope>
    <source>
        <strain evidence="1">Hyas-2018</strain>
    </source>
</reference>
<organism evidence="1 2">
    <name type="scientific">Hyalomma asiaticum</name>
    <name type="common">Tick</name>
    <dbReference type="NCBI Taxonomy" id="266040"/>
    <lineage>
        <taxon>Eukaryota</taxon>
        <taxon>Metazoa</taxon>
        <taxon>Ecdysozoa</taxon>
        <taxon>Arthropoda</taxon>
        <taxon>Chelicerata</taxon>
        <taxon>Arachnida</taxon>
        <taxon>Acari</taxon>
        <taxon>Parasitiformes</taxon>
        <taxon>Ixodida</taxon>
        <taxon>Ixodoidea</taxon>
        <taxon>Ixodidae</taxon>
        <taxon>Hyalomminae</taxon>
        <taxon>Hyalomma</taxon>
    </lineage>
</organism>
<sequence>MRLGLKTSQLPAARHLTPGQRALNYSVAAAVARIESTVCKICPAAGTGCASLVDPVSAATSSAISSVTDQEDENGCVVVVAGLDGKRSAAAYGREDLTLVRPSVGLEGYTDPDHLPCLEFLSVVSGLGVCQ</sequence>
<evidence type="ECO:0000313" key="1">
    <source>
        <dbReference type="EMBL" id="KAH6947567.1"/>
    </source>
</evidence>
<dbReference type="EMBL" id="CM023481">
    <property type="protein sequence ID" value="KAH6947567.1"/>
    <property type="molecule type" value="Genomic_DNA"/>
</dbReference>
<evidence type="ECO:0000313" key="2">
    <source>
        <dbReference type="Proteomes" id="UP000821845"/>
    </source>
</evidence>
<accession>A0ACB7TJ34</accession>
<protein>
    <submittedName>
        <fullName evidence="1">Uncharacterized protein</fullName>
    </submittedName>
</protein>
<proteinExistence type="predicted"/>
<gene>
    <name evidence="1" type="ORF">HPB50_020082</name>
</gene>
<name>A0ACB7TJ34_HYAAI</name>